<sequence>MEILGSRTPLTPETWRQAISYLGIKDRLALSLTNDDLNYIVTGIIYRNPLQTIKEITRSTSAATRANVIKKFVAHMRSQLHSSDCRPTLRSILILDLAALHACEPLSFQECSAIVKKATRLISLTIPDQHRNLAINLPSASELCHITCYPFEKYHFNAQVWKKLHSQTPALRSIEMLLDKSPPLLQVRLLETTMKLILRNVKHIGIRWLGSGKRMLLHDCWIDLIANHSLTSLNLEWCLLNGLSTLLHELPLKHLRLKGVNFCRPADLQSLYATPTTTETAQSSITARPPTLRTLKIIDCTNITLADLNAFIGHHASTIKVLRLKLEKQISLDYRYDFLKGEMPALRKLALPFEYTEPYFFDTFIEMHGKQLSHLRLDYSPIQTSTNFDHHHVIRNCSNLQCITLAGCDLYSVMSDFATSLPYLHTIKAAPTYQQYLYGDAILNLALKRCQQLPHKPLRWKIPKQYHCAEWYIKISLCCTLAGFTANEFVSALDGVIELDFGLLELRTEVGPKPHYEGPVPVRKILEAKAPSNSSSCVLSKGRPQTEANKPYPSPVPEFVNISEQKKLSSTSLVNEKQRNVAPTIYSQPSLPYRVAWPGSTLVSLPSASYENNQSNPRAGTVHNMYYPLPSNQILGADASVPSLVTQHSYNSLESYSVSCNGSRSVTPPPTVVPINFSHLGLSINSNSMDCVNLQASSDVPNNQSYDTSFSGSLVSEVTMSSIKNEYNNITAIDPRQYGPSTMQAHREAPRLCNSTSNPVPATESETQHALIRKAPKRLTLKDYKLRASASQPLSQSSPQNSDRSTTTSQYQLSTVMDPRMVHDGGSAYESAASVSVLQYQSSNILGSTFSSGFLPYSTALPTTLSADTRFPYRSITENDKEVIILD</sequence>
<reference evidence="4 5" key="1">
    <citation type="journal article" date="2019" name="Sci. Rep.">
        <title>Comparative genomics of chytrid fungi reveal insights into the obligate biotrophic and pathogenic lifestyle of Synchytrium endobioticum.</title>
        <authorList>
            <person name="van de Vossenberg B.T.L.H."/>
            <person name="Warris S."/>
            <person name="Nguyen H.D.T."/>
            <person name="van Gent-Pelzer M.P.E."/>
            <person name="Joly D.L."/>
            <person name="van de Geest H.C."/>
            <person name="Bonants P.J.M."/>
            <person name="Smith D.S."/>
            <person name="Levesque C.A."/>
            <person name="van der Lee T.A.J."/>
        </authorList>
    </citation>
    <scope>NUCLEOTIDE SEQUENCE [LARGE SCALE GENOMIC DNA]</scope>
    <source>
        <strain evidence="2 5">LEV6574</strain>
        <strain evidence="3 4">MB42</strain>
    </source>
</reference>
<keyword evidence="4" id="KW-1185">Reference proteome</keyword>
<feature type="region of interest" description="Disordered" evidence="1">
    <location>
        <begin position="788"/>
        <end position="810"/>
    </location>
</feature>
<feature type="region of interest" description="Disordered" evidence="1">
    <location>
        <begin position="534"/>
        <end position="556"/>
    </location>
</feature>
<dbReference type="InterPro" id="IPR032675">
    <property type="entry name" value="LRR_dom_sf"/>
</dbReference>
<comment type="caution">
    <text evidence="2">The sequence shown here is derived from an EMBL/GenBank/DDBJ whole genome shotgun (WGS) entry which is preliminary data.</text>
</comment>
<dbReference type="AlphaFoldDB" id="A0A507CKT3"/>
<dbReference type="Gene3D" id="3.80.10.10">
    <property type="entry name" value="Ribonuclease Inhibitor"/>
    <property type="match status" value="1"/>
</dbReference>
<dbReference type="EMBL" id="QEAM01000387">
    <property type="protein sequence ID" value="TPX40452.1"/>
    <property type="molecule type" value="Genomic_DNA"/>
</dbReference>
<dbReference type="SUPFAM" id="SSF52047">
    <property type="entry name" value="RNI-like"/>
    <property type="match status" value="1"/>
</dbReference>
<accession>A0A507CKT3</accession>
<dbReference type="Proteomes" id="UP000320475">
    <property type="component" value="Unassembled WGS sequence"/>
</dbReference>
<evidence type="ECO:0000313" key="3">
    <source>
        <dbReference type="EMBL" id="TPX41543.1"/>
    </source>
</evidence>
<dbReference type="EMBL" id="QEAN01000267">
    <property type="protein sequence ID" value="TPX41543.1"/>
    <property type="molecule type" value="Genomic_DNA"/>
</dbReference>
<gene>
    <name evidence="2" type="ORF">SeLEV6574_g06608</name>
    <name evidence="3" type="ORF">SeMB42_g05533</name>
</gene>
<dbReference type="OrthoDB" id="5395390at2759"/>
<name>A0A507CKT3_9FUNG</name>
<evidence type="ECO:0000313" key="4">
    <source>
        <dbReference type="Proteomes" id="UP000317494"/>
    </source>
</evidence>
<feature type="region of interest" description="Disordered" evidence="1">
    <location>
        <begin position="741"/>
        <end position="774"/>
    </location>
</feature>
<dbReference type="Proteomes" id="UP000317494">
    <property type="component" value="Unassembled WGS sequence"/>
</dbReference>
<dbReference type="VEuPathDB" id="FungiDB:SeMB42_g05533"/>
<protein>
    <submittedName>
        <fullName evidence="2">Uncharacterized protein</fullName>
    </submittedName>
</protein>
<evidence type="ECO:0000313" key="2">
    <source>
        <dbReference type="EMBL" id="TPX40452.1"/>
    </source>
</evidence>
<organism evidence="2 5">
    <name type="scientific">Synchytrium endobioticum</name>
    <dbReference type="NCBI Taxonomy" id="286115"/>
    <lineage>
        <taxon>Eukaryota</taxon>
        <taxon>Fungi</taxon>
        <taxon>Fungi incertae sedis</taxon>
        <taxon>Chytridiomycota</taxon>
        <taxon>Chytridiomycota incertae sedis</taxon>
        <taxon>Chytridiomycetes</taxon>
        <taxon>Synchytriales</taxon>
        <taxon>Synchytriaceae</taxon>
        <taxon>Synchytrium</taxon>
    </lineage>
</organism>
<evidence type="ECO:0000313" key="5">
    <source>
        <dbReference type="Proteomes" id="UP000320475"/>
    </source>
</evidence>
<proteinExistence type="predicted"/>
<feature type="compositionally biased region" description="Low complexity" evidence="1">
    <location>
        <begin position="788"/>
        <end position="802"/>
    </location>
</feature>
<evidence type="ECO:0000256" key="1">
    <source>
        <dbReference type="SAM" id="MobiDB-lite"/>
    </source>
</evidence>